<dbReference type="GO" id="GO:0003677">
    <property type="term" value="F:DNA binding"/>
    <property type="evidence" value="ECO:0007669"/>
    <property type="project" value="UniProtKB-KW"/>
</dbReference>
<evidence type="ECO:0000313" key="8">
    <source>
        <dbReference type="Proteomes" id="UP001139308"/>
    </source>
</evidence>
<dbReference type="Pfam" id="PF00155">
    <property type="entry name" value="Aminotran_1_2"/>
    <property type="match status" value="1"/>
</dbReference>
<keyword evidence="2" id="KW-0663">Pyridoxal phosphate</keyword>
<evidence type="ECO:0000256" key="4">
    <source>
        <dbReference type="ARBA" id="ARBA00023125"/>
    </source>
</evidence>
<dbReference type="InterPro" id="IPR015422">
    <property type="entry name" value="PyrdxlP-dep_Trfase_small"/>
</dbReference>
<evidence type="ECO:0000256" key="1">
    <source>
        <dbReference type="ARBA" id="ARBA00005384"/>
    </source>
</evidence>
<dbReference type="Pfam" id="PF00392">
    <property type="entry name" value="GntR"/>
    <property type="match status" value="1"/>
</dbReference>
<dbReference type="SUPFAM" id="SSF53383">
    <property type="entry name" value="PLP-dependent transferases"/>
    <property type="match status" value="1"/>
</dbReference>
<dbReference type="SMART" id="SM00345">
    <property type="entry name" value="HTH_GNTR"/>
    <property type="match status" value="1"/>
</dbReference>
<feature type="domain" description="HTH gntR-type" evidence="6">
    <location>
        <begin position="21"/>
        <end position="89"/>
    </location>
</feature>
<dbReference type="CDD" id="cd07377">
    <property type="entry name" value="WHTH_GntR"/>
    <property type="match status" value="1"/>
</dbReference>
<name>A0A9X1RMU0_9BURK</name>
<sequence length="470" mass="51666">MVRVTVSSKWHDAVEAVHGAESKYKRLVKAIALDIESGTLASGVRLAPQREVAAALGISVQTVTNAYKELERQGLIRCEVGRGSFVAARVTEAMSNYILDTAEREIVDFSIARIIHTPEHDAAWREVCATLATLDDQPWIRSFRPIAGFEHHRQAGAAWLASLNMPVEPESLLITNGAAQGIFLALASTVGPGDTVLCESLTDHGVIGLANVLGFTLKGLELDEHGIRPEHFEEMCDSERVSALVCTPTFNNPTMSVMPDSRRRTIARIAERYGVYVIEDDVYGALPAKTCTPIASLIPELAFYCTSMTKSVLTGLRTGYLAMPRRLALRVESVLRVSSWMATSPIAEIATRWIQDGTARRLVELQRERLAARQAMVRETLGEYVLGAHPNALSAWLRVPDYWQAERVVRELRNRQIAVTSPDPFIVGSTPRPNAVRICLGAEAGDAACRNALKTIAGVFEQYPHVHDFS</sequence>
<evidence type="ECO:0000256" key="5">
    <source>
        <dbReference type="ARBA" id="ARBA00023163"/>
    </source>
</evidence>
<keyword evidence="4" id="KW-0238">DNA-binding</keyword>
<keyword evidence="3" id="KW-0805">Transcription regulation</keyword>
<evidence type="ECO:0000256" key="3">
    <source>
        <dbReference type="ARBA" id="ARBA00023015"/>
    </source>
</evidence>
<dbReference type="GO" id="GO:0008483">
    <property type="term" value="F:transaminase activity"/>
    <property type="evidence" value="ECO:0007669"/>
    <property type="project" value="UniProtKB-KW"/>
</dbReference>
<dbReference type="InterPro" id="IPR004839">
    <property type="entry name" value="Aminotransferase_I/II_large"/>
</dbReference>
<dbReference type="GO" id="GO:0030170">
    <property type="term" value="F:pyridoxal phosphate binding"/>
    <property type="evidence" value="ECO:0007669"/>
    <property type="project" value="InterPro"/>
</dbReference>
<dbReference type="Gene3D" id="3.40.640.10">
    <property type="entry name" value="Type I PLP-dependent aspartate aminotransferase-like (Major domain)"/>
    <property type="match status" value="1"/>
</dbReference>
<protein>
    <submittedName>
        <fullName evidence="7">PLP-dependent aminotransferase family protein</fullName>
    </submittedName>
</protein>
<dbReference type="PANTHER" id="PTHR46577:SF1">
    <property type="entry name" value="HTH-TYPE TRANSCRIPTIONAL REGULATORY PROTEIN GABR"/>
    <property type="match status" value="1"/>
</dbReference>
<dbReference type="InterPro" id="IPR036390">
    <property type="entry name" value="WH_DNA-bd_sf"/>
</dbReference>
<keyword evidence="7" id="KW-0032">Aminotransferase</keyword>
<dbReference type="SMART" id="SM00419">
    <property type="entry name" value="HTH_CRP"/>
    <property type="match status" value="1"/>
</dbReference>
<keyword evidence="7" id="KW-0808">Transferase</keyword>
<gene>
    <name evidence="7" type="ORF">L5014_17805</name>
</gene>
<organism evidence="7 8">
    <name type="scientific">Paraburkholderia tagetis</name>
    <dbReference type="NCBI Taxonomy" id="2913261"/>
    <lineage>
        <taxon>Bacteria</taxon>
        <taxon>Pseudomonadati</taxon>
        <taxon>Pseudomonadota</taxon>
        <taxon>Betaproteobacteria</taxon>
        <taxon>Burkholderiales</taxon>
        <taxon>Burkholderiaceae</taxon>
        <taxon>Paraburkholderia</taxon>
    </lineage>
</organism>
<proteinExistence type="inferred from homology"/>
<dbReference type="RefSeq" id="WP_238465049.1">
    <property type="nucleotide sequence ID" value="NZ_JAKLJA010000013.1"/>
</dbReference>
<dbReference type="PANTHER" id="PTHR46577">
    <property type="entry name" value="HTH-TYPE TRANSCRIPTIONAL REGULATORY PROTEIN GABR"/>
    <property type="match status" value="1"/>
</dbReference>
<dbReference type="CDD" id="cd00609">
    <property type="entry name" value="AAT_like"/>
    <property type="match status" value="1"/>
</dbReference>
<dbReference type="Gene3D" id="1.10.10.10">
    <property type="entry name" value="Winged helix-like DNA-binding domain superfamily/Winged helix DNA-binding domain"/>
    <property type="match status" value="1"/>
</dbReference>
<dbReference type="AlphaFoldDB" id="A0A9X1RMU0"/>
<dbReference type="EMBL" id="JAKLJA010000013">
    <property type="protein sequence ID" value="MCG5075196.1"/>
    <property type="molecule type" value="Genomic_DNA"/>
</dbReference>
<keyword evidence="5" id="KW-0804">Transcription</keyword>
<dbReference type="InterPro" id="IPR012318">
    <property type="entry name" value="HTH_CRP"/>
</dbReference>
<dbReference type="InterPro" id="IPR000524">
    <property type="entry name" value="Tscrpt_reg_HTH_GntR"/>
</dbReference>
<keyword evidence="8" id="KW-1185">Reference proteome</keyword>
<reference evidence="7" key="1">
    <citation type="submission" date="2022-01" db="EMBL/GenBank/DDBJ databases">
        <title>Genome sequence and assembly of Parabukholderia sp. RG36.</title>
        <authorList>
            <person name="Chhetri G."/>
        </authorList>
    </citation>
    <scope>NUCLEOTIDE SEQUENCE</scope>
    <source>
        <strain evidence="7">RG36</strain>
    </source>
</reference>
<comment type="similarity">
    <text evidence="1">In the C-terminal section; belongs to the class-I pyridoxal-phosphate-dependent aminotransferase family.</text>
</comment>
<accession>A0A9X1RMU0</accession>
<dbReference type="InterPro" id="IPR015421">
    <property type="entry name" value="PyrdxlP-dep_Trfase_major"/>
</dbReference>
<dbReference type="Proteomes" id="UP001139308">
    <property type="component" value="Unassembled WGS sequence"/>
</dbReference>
<dbReference type="InterPro" id="IPR036388">
    <property type="entry name" value="WH-like_DNA-bd_sf"/>
</dbReference>
<dbReference type="InterPro" id="IPR051446">
    <property type="entry name" value="HTH_trans_reg/aminotransferase"/>
</dbReference>
<evidence type="ECO:0000259" key="6">
    <source>
        <dbReference type="PROSITE" id="PS50949"/>
    </source>
</evidence>
<dbReference type="InterPro" id="IPR015424">
    <property type="entry name" value="PyrdxlP-dep_Trfase"/>
</dbReference>
<dbReference type="Gene3D" id="3.90.1150.10">
    <property type="entry name" value="Aspartate Aminotransferase, domain 1"/>
    <property type="match status" value="1"/>
</dbReference>
<dbReference type="SUPFAM" id="SSF46785">
    <property type="entry name" value="Winged helix' DNA-binding domain"/>
    <property type="match status" value="1"/>
</dbReference>
<evidence type="ECO:0000313" key="7">
    <source>
        <dbReference type="EMBL" id="MCG5075196.1"/>
    </source>
</evidence>
<dbReference type="GO" id="GO:0003700">
    <property type="term" value="F:DNA-binding transcription factor activity"/>
    <property type="evidence" value="ECO:0007669"/>
    <property type="project" value="InterPro"/>
</dbReference>
<comment type="caution">
    <text evidence="7">The sequence shown here is derived from an EMBL/GenBank/DDBJ whole genome shotgun (WGS) entry which is preliminary data.</text>
</comment>
<dbReference type="PROSITE" id="PS50949">
    <property type="entry name" value="HTH_GNTR"/>
    <property type="match status" value="1"/>
</dbReference>
<evidence type="ECO:0000256" key="2">
    <source>
        <dbReference type="ARBA" id="ARBA00022898"/>
    </source>
</evidence>